<dbReference type="GO" id="GO:0034553">
    <property type="term" value="P:mitochondrial respiratory chain complex II assembly"/>
    <property type="evidence" value="ECO:0007669"/>
    <property type="project" value="UniProtKB-UniRule"/>
</dbReference>
<protein>
    <recommendedName>
        <fullName evidence="6">Succinate dehydrogenase assembly factor 3</fullName>
        <shortName evidence="6">SDH assembly factor 3</shortName>
        <shortName evidence="6">SDHAF3</shortName>
    </recommendedName>
</protein>
<evidence type="ECO:0000256" key="4">
    <source>
        <dbReference type="ARBA" id="ARBA00023128"/>
    </source>
</evidence>
<dbReference type="GO" id="GO:0005758">
    <property type="term" value="C:mitochondrial intermembrane space"/>
    <property type="evidence" value="ECO:0007669"/>
    <property type="project" value="TreeGrafter"/>
</dbReference>
<proteinExistence type="inferred from homology"/>
<dbReference type="GO" id="GO:0006105">
    <property type="term" value="P:succinate metabolic process"/>
    <property type="evidence" value="ECO:0007669"/>
    <property type="project" value="TreeGrafter"/>
</dbReference>
<keyword evidence="5 6" id="KW-0143">Chaperone</keyword>
<dbReference type="CDD" id="cd20270">
    <property type="entry name" value="Complex1_LYR_SDHAF3_LYRM10"/>
    <property type="match status" value="1"/>
</dbReference>
<keyword evidence="3" id="KW-0809">Transit peptide</keyword>
<evidence type="ECO:0000256" key="3">
    <source>
        <dbReference type="ARBA" id="ARBA00022946"/>
    </source>
</evidence>
<dbReference type="InterPro" id="IPR008381">
    <property type="entry name" value="SDHAF3/Sdh7"/>
</dbReference>
<evidence type="ECO:0000313" key="8">
    <source>
        <dbReference type="Proteomes" id="UP000604046"/>
    </source>
</evidence>
<evidence type="ECO:0000256" key="5">
    <source>
        <dbReference type="ARBA" id="ARBA00023186"/>
    </source>
</evidence>
<comment type="caution">
    <text evidence="7">The sequence shown here is derived from an EMBL/GenBank/DDBJ whole genome shotgun (WGS) entry which is preliminary data.</text>
</comment>
<dbReference type="Pfam" id="PF13233">
    <property type="entry name" value="Complex1_LYR_2"/>
    <property type="match status" value="1"/>
</dbReference>
<comment type="similarity">
    <text evidence="2 6">Belongs to the complex I LYR family. SDHAF3 subfamily.</text>
</comment>
<sequence>MSVKLIGESMTLYRSVMRLHRLKLDPQMRSLGDTYARKEFRLHGKPQVTDSQRQMFVQEWKKYVDMISMQETVVGQELTAEQKGKLNDQQKVQLDNLEQSAKSLASQGS</sequence>
<organism evidence="7 8">
    <name type="scientific">Symbiodinium natans</name>
    <dbReference type="NCBI Taxonomy" id="878477"/>
    <lineage>
        <taxon>Eukaryota</taxon>
        <taxon>Sar</taxon>
        <taxon>Alveolata</taxon>
        <taxon>Dinophyceae</taxon>
        <taxon>Suessiales</taxon>
        <taxon>Symbiodiniaceae</taxon>
        <taxon>Symbiodinium</taxon>
    </lineage>
</organism>
<dbReference type="Proteomes" id="UP000604046">
    <property type="component" value="Unassembled WGS sequence"/>
</dbReference>
<evidence type="ECO:0000256" key="1">
    <source>
        <dbReference type="ARBA" id="ARBA00004305"/>
    </source>
</evidence>
<evidence type="ECO:0000256" key="6">
    <source>
        <dbReference type="RuleBase" id="RU368039"/>
    </source>
</evidence>
<comment type="subunit">
    <text evidence="6">Interacts with the iron-sulfur protein subunit within the SDH catalytic dimer.</text>
</comment>
<accession>A0A812NPN2</accession>
<evidence type="ECO:0000313" key="7">
    <source>
        <dbReference type="EMBL" id="CAE7320818.1"/>
    </source>
</evidence>
<dbReference type="OrthoDB" id="438302at2759"/>
<reference evidence="7" key="1">
    <citation type="submission" date="2021-02" db="EMBL/GenBank/DDBJ databases">
        <authorList>
            <person name="Dougan E. K."/>
            <person name="Rhodes N."/>
            <person name="Thang M."/>
            <person name="Chan C."/>
        </authorList>
    </citation>
    <scope>NUCLEOTIDE SEQUENCE</scope>
</reference>
<comment type="subcellular location">
    <subcellularLocation>
        <location evidence="1 6">Mitochondrion matrix</location>
    </subcellularLocation>
</comment>
<gene>
    <name evidence="7" type="primary">acn9</name>
    <name evidence="7" type="ORF">SNAT2548_LOCUS16817</name>
</gene>
<dbReference type="GO" id="GO:0005759">
    <property type="term" value="C:mitochondrial matrix"/>
    <property type="evidence" value="ECO:0007669"/>
    <property type="project" value="UniProtKB-SubCell"/>
</dbReference>
<evidence type="ECO:0000256" key="2">
    <source>
        <dbReference type="ARBA" id="ARBA00006020"/>
    </source>
</evidence>
<keyword evidence="8" id="KW-1185">Reference proteome</keyword>
<dbReference type="EMBL" id="CAJNDS010002091">
    <property type="protein sequence ID" value="CAE7320818.1"/>
    <property type="molecule type" value="Genomic_DNA"/>
</dbReference>
<keyword evidence="4 6" id="KW-0496">Mitochondrion</keyword>
<dbReference type="PANTHER" id="PTHR13137">
    <property type="entry name" value="DC11 ACN9 HOMOLOG"/>
    <property type="match status" value="1"/>
</dbReference>
<dbReference type="AlphaFoldDB" id="A0A812NPN2"/>
<comment type="function">
    <text evidence="6">Plays an essential role in the assembly of succinate dehydrogenase (SDH), an enzyme complex (also referred to as respiratory complex II) that is a component of both the tricarboxylic acid (TCA) cycle and the mitochondrial electron transport chain, and which couples the oxidation of succinate to fumarate with the reduction of ubiquinone (coenzyme Q) to ubiquinol. Promotes maturation of the iron-sulfur protein subunit of the SDH catalytic dimer, protecting it from the deleterious effects of oxidants. May act together with SDHAF1.</text>
</comment>
<dbReference type="PANTHER" id="PTHR13137:SF6">
    <property type="entry name" value="SUCCINATE DEHYDROGENASE ASSEMBLY FACTOR 3, MITOCHONDRIAL"/>
    <property type="match status" value="1"/>
</dbReference>
<name>A0A812NPN2_9DINO</name>